<evidence type="ECO:0008006" key="3">
    <source>
        <dbReference type="Google" id="ProtNLM"/>
    </source>
</evidence>
<gene>
    <name evidence="1" type="ORF">J2S41_005537</name>
</gene>
<protein>
    <recommendedName>
        <fullName evidence="3">CopG family transcriptional regulator</fullName>
    </recommendedName>
</protein>
<dbReference type="AlphaFoldDB" id="A0AAE4CD74"/>
<dbReference type="EMBL" id="JAVDYB010000001">
    <property type="protein sequence ID" value="MDR7278759.1"/>
    <property type="molecule type" value="Genomic_DNA"/>
</dbReference>
<keyword evidence="2" id="KW-1185">Reference proteome</keyword>
<reference evidence="1" key="1">
    <citation type="submission" date="2023-07" db="EMBL/GenBank/DDBJ databases">
        <title>Sequencing the genomes of 1000 actinobacteria strains.</title>
        <authorList>
            <person name="Klenk H.-P."/>
        </authorList>
    </citation>
    <scope>NUCLEOTIDE SEQUENCE</scope>
    <source>
        <strain evidence="1">DSM 44707</strain>
    </source>
</reference>
<dbReference type="Proteomes" id="UP001183643">
    <property type="component" value="Unassembled WGS sequence"/>
</dbReference>
<sequence>MTKKLTVSLPDDVAARLSREANVSAYVATAIRRQMDRERTVELLGQAGYELTVGHAEAGFERLHEAQRQMSTDLRRQADELIAGARRGELP</sequence>
<dbReference type="RefSeq" id="WP_310371876.1">
    <property type="nucleotide sequence ID" value="NZ_JAVDYB010000001.1"/>
</dbReference>
<comment type="caution">
    <text evidence="1">The sequence shown here is derived from an EMBL/GenBank/DDBJ whole genome shotgun (WGS) entry which is preliminary data.</text>
</comment>
<accession>A0AAE4CD74</accession>
<name>A0AAE4CD74_9ACTN</name>
<organism evidence="1 2">
    <name type="scientific">Catenuloplanes atrovinosus</name>
    <dbReference type="NCBI Taxonomy" id="137266"/>
    <lineage>
        <taxon>Bacteria</taxon>
        <taxon>Bacillati</taxon>
        <taxon>Actinomycetota</taxon>
        <taxon>Actinomycetes</taxon>
        <taxon>Micromonosporales</taxon>
        <taxon>Micromonosporaceae</taxon>
        <taxon>Catenuloplanes</taxon>
    </lineage>
</organism>
<evidence type="ECO:0000313" key="2">
    <source>
        <dbReference type="Proteomes" id="UP001183643"/>
    </source>
</evidence>
<proteinExistence type="predicted"/>
<evidence type="ECO:0000313" key="1">
    <source>
        <dbReference type="EMBL" id="MDR7278759.1"/>
    </source>
</evidence>